<accession>A0A414A0H4</accession>
<evidence type="ECO:0000313" key="3">
    <source>
        <dbReference type="Proteomes" id="UP000286104"/>
    </source>
</evidence>
<comment type="caution">
    <text evidence="2">The sequence shown here is derived from an EMBL/GenBank/DDBJ whole genome shotgun (WGS) entry which is preliminary data.</text>
</comment>
<dbReference type="SUPFAM" id="SSF53098">
    <property type="entry name" value="Ribonuclease H-like"/>
    <property type="match status" value="1"/>
</dbReference>
<dbReference type="EMBL" id="QSHU01000011">
    <property type="protein sequence ID" value="RHC38890.1"/>
    <property type="molecule type" value="Genomic_DNA"/>
</dbReference>
<sequence>MMTFQQLIFLLYQNKLYQRPDSLLAQIYLKNFIIFRLILFTVRLKIENFGMVIIFMLLMVLNSNFQIQNPILNFWVKCSDTLIIPDDLPWDLLLLYMMYLMITLFMLHLFHHYLASERSAAIEHLKSLETLNIYENSVVIFDRGYYSEKLFSYCVEHGHMCLMRLKETYNIFIIGFMKRLLPKILCTISTIDEINRLYSEAVRNRSQIMPGRTFKRKKNKAKGRTHFNNQKVSF</sequence>
<evidence type="ECO:0008006" key="4">
    <source>
        <dbReference type="Google" id="ProtNLM"/>
    </source>
</evidence>
<keyword evidence="1" id="KW-1133">Transmembrane helix</keyword>
<dbReference type="Proteomes" id="UP000286104">
    <property type="component" value="Unassembled WGS sequence"/>
</dbReference>
<feature type="transmembrane region" description="Helical" evidence="1">
    <location>
        <begin position="49"/>
        <end position="67"/>
    </location>
</feature>
<organism evidence="2 3">
    <name type="scientific">Agathobacter rectalis</name>
    <dbReference type="NCBI Taxonomy" id="39491"/>
    <lineage>
        <taxon>Bacteria</taxon>
        <taxon>Bacillati</taxon>
        <taxon>Bacillota</taxon>
        <taxon>Clostridia</taxon>
        <taxon>Lachnospirales</taxon>
        <taxon>Lachnospiraceae</taxon>
        <taxon>Agathobacter</taxon>
    </lineage>
</organism>
<keyword evidence="1" id="KW-0812">Transmembrane</keyword>
<reference evidence="2 3" key="1">
    <citation type="submission" date="2018-08" db="EMBL/GenBank/DDBJ databases">
        <title>A genome reference for cultivated species of the human gut microbiota.</title>
        <authorList>
            <person name="Zou Y."/>
            <person name="Xue W."/>
            <person name="Luo G."/>
        </authorList>
    </citation>
    <scope>NUCLEOTIDE SEQUENCE [LARGE SCALE GENOMIC DNA]</scope>
    <source>
        <strain evidence="2 3">AM36-3AA</strain>
    </source>
</reference>
<feature type="transmembrane region" description="Helical" evidence="1">
    <location>
        <begin position="92"/>
        <end position="110"/>
    </location>
</feature>
<gene>
    <name evidence="2" type="ORF">DW848_08995</name>
</gene>
<name>A0A414A0H4_9FIRM</name>
<protein>
    <recommendedName>
        <fullName evidence="4">Transposase IS4-like domain-containing protein</fullName>
    </recommendedName>
</protein>
<proteinExistence type="predicted"/>
<evidence type="ECO:0000256" key="1">
    <source>
        <dbReference type="SAM" id="Phobius"/>
    </source>
</evidence>
<dbReference type="AlphaFoldDB" id="A0A414A0H4"/>
<evidence type="ECO:0000313" key="2">
    <source>
        <dbReference type="EMBL" id="RHC38890.1"/>
    </source>
</evidence>
<dbReference type="InterPro" id="IPR012337">
    <property type="entry name" value="RNaseH-like_sf"/>
</dbReference>
<keyword evidence="1" id="KW-0472">Membrane</keyword>